<accession>A0A3N1P5L0</accession>
<dbReference type="InterPro" id="IPR015899">
    <property type="entry name" value="UDP-GalPyranose_mutase_C"/>
</dbReference>
<dbReference type="PANTHER" id="PTHR21197">
    <property type="entry name" value="UDP-GALACTOPYRANOSE MUTASE"/>
    <property type="match status" value="1"/>
</dbReference>
<dbReference type="Pfam" id="PF03275">
    <property type="entry name" value="GLF"/>
    <property type="match status" value="1"/>
</dbReference>
<proteinExistence type="predicted"/>
<feature type="domain" description="UDP-galactopyranose mutase C-terminal" evidence="1">
    <location>
        <begin position="148"/>
        <end position="346"/>
    </location>
</feature>
<comment type="caution">
    <text evidence="2">The sequence shown here is derived from an EMBL/GenBank/DDBJ whole genome shotgun (WGS) entry which is preliminary data.</text>
</comment>
<dbReference type="Proteomes" id="UP000268033">
    <property type="component" value="Unassembled WGS sequence"/>
</dbReference>
<name>A0A3N1P5L0_9GAMM</name>
<organism evidence="2 3">
    <name type="scientific">Gallaecimonas pentaromativorans</name>
    <dbReference type="NCBI Taxonomy" id="584787"/>
    <lineage>
        <taxon>Bacteria</taxon>
        <taxon>Pseudomonadati</taxon>
        <taxon>Pseudomonadota</taxon>
        <taxon>Gammaproteobacteria</taxon>
        <taxon>Enterobacterales</taxon>
        <taxon>Gallaecimonadaceae</taxon>
        <taxon>Gallaecimonas</taxon>
    </lineage>
</organism>
<dbReference type="PANTHER" id="PTHR21197:SF0">
    <property type="entry name" value="UDP-GALACTOPYRANOSE MUTASE"/>
    <property type="match status" value="1"/>
</dbReference>
<evidence type="ECO:0000313" key="2">
    <source>
        <dbReference type="EMBL" id="ROQ21990.1"/>
    </source>
</evidence>
<sequence>MARYLIAGAGLAGAVLARELAEGGAEVVVRDERPHVAGNCHTERDAETGVMVHRYGPHIFNTNSDEAWQYVNRFTPFRPFINRVKAVTHKGVFSLPVNLHTINQFFGEAFSPAEARTFVEGLGDDIAEPANFEEQGRKLLGSALYETFFDGYTRKQWGCEPSELPASVLKRLPVRFNYDDNYYNARYQGIPEAGYTAMVEAILDHPGIKVELGQAVAPGDGAGFDHLFWSGPLDQYFGCQLGKLGYRTVYWTEQRFDGDALGNAVLNYPDMSVPFTRKHEHKHFTPWEQHHKTIVFTEFSKATEDGDIPYYPVSRPADKALFGQYAALAKQTAGVSFIGRLGSYRYLNMDLVILETLAFARAFKADPGLTFPPAVEEMLAQ</sequence>
<dbReference type="RefSeq" id="WP_123422487.1">
    <property type="nucleotide sequence ID" value="NZ_RJUL01000011.1"/>
</dbReference>
<protein>
    <submittedName>
        <fullName evidence="2">UDP-galactopyranose mutase</fullName>
    </submittedName>
</protein>
<dbReference type="EMBL" id="RJUL01000011">
    <property type="protein sequence ID" value="ROQ21990.1"/>
    <property type="molecule type" value="Genomic_DNA"/>
</dbReference>
<reference evidence="2 3" key="1">
    <citation type="submission" date="2018-11" db="EMBL/GenBank/DDBJ databases">
        <title>Genomic Encyclopedia of Type Strains, Phase IV (KMG-IV): sequencing the most valuable type-strain genomes for metagenomic binning, comparative biology and taxonomic classification.</title>
        <authorList>
            <person name="Goeker M."/>
        </authorList>
    </citation>
    <scope>NUCLEOTIDE SEQUENCE [LARGE SCALE GENOMIC DNA]</scope>
    <source>
        <strain evidence="2 3">DSM 21945</strain>
    </source>
</reference>
<dbReference type="GO" id="GO:0008767">
    <property type="term" value="F:UDP-galactopyranose mutase activity"/>
    <property type="evidence" value="ECO:0007669"/>
    <property type="project" value="InterPro"/>
</dbReference>
<dbReference type="SUPFAM" id="SSF51971">
    <property type="entry name" value="Nucleotide-binding domain"/>
    <property type="match status" value="1"/>
</dbReference>
<dbReference type="Pfam" id="PF13450">
    <property type="entry name" value="NAD_binding_8"/>
    <property type="match status" value="1"/>
</dbReference>
<gene>
    <name evidence="2" type="ORF">EDC28_11192</name>
</gene>
<dbReference type="GO" id="GO:0005829">
    <property type="term" value="C:cytosol"/>
    <property type="evidence" value="ECO:0007669"/>
    <property type="project" value="TreeGrafter"/>
</dbReference>
<dbReference type="Gene3D" id="3.40.50.720">
    <property type="entry name" value="NAD(P)-binding Rossmann-like Domain"/>
    <property type="match status" value="3"/>
</dbReference>
<dbReference type="GO" id="GO:0050660">
    <property type="term" value="F:flavin adenine dinucleotide binding"/>
    <property type="evidence" value="ECO:0007669"/>
    <property type="project" value="TreeGrafter"/>
</dbReference>
<keyword evidence="3" id="KW-1185">Reference proteome</keyword>
<dbReference type="SUPFAM" id="SSF54373">
    <property type="entry name" value="FAD-linked reductases, C-terminal domain"/>
    <property type="match status" value="1"/>
</dbReference>
<evidence type="ECO:0000259" key="1">
    <source>
        <dbReference type="Pfam" id="PF03275"/>
    </source>
</evidence>
<dbReference type="STRING" id="584787.GCA_001247655_03423"/>
<evidence type="ECO:0000313" key="3">
    <source>
        <dbReference type="Proteomes" id="UP000268033"/>
    </source>
</evidence>
<dbReference type="AlphaFoldDB" id="A0A3N1P5L0"/>